<sequence length="56" mass="6461">MVIFQNRSAAYFKVREHRIAEKRHLQARPGVNITLLPFSSREPRALPRSSTIRLSG</sequence>
<name>A0A839U4Q3_9HYPH</name>
<dbReference type="Proteomes" id="UP000554520">
    <property type="component" value="Unassembled WGS sequence"/>
</dbReference>
<evidence type="ECO:0000313" key="2">
    <source>
        <dbReference type="Proteomes" id="UP000554520"/>
    </source>
</evidence>
<reference evidence="1 2" key="1">
    <citation type="submission" date="2020-08" db="EMBL/GenBank/DDBJ databases">
        <title>Genomic Encyclopedia of Type Strains, Phase III (KMG-III): the genomes of soil and plant-associated and newly described type strains.</title>
        <authorList>
            <person name="Whitman W."/>
        </authorList>
    </citation>
    <scope>NUCLEOTIDE SEQUENCE [LARGE SCALE GENOMIC DNA]</scope>
    <source>
        <strain evidence="1 2">CECT 7015</strain>
    </source>
</reference>
<dbReference type="EMBL" id="JACHXN010000003">
    <property type="protein sequence ID" value="MBB3145024.1"/>
    <property type="molecule type" value="Genomic_DNA"/>
</dbReference>
<accession>A0A839U4Q3</accession>
<organism evidence="1 2">
    <name type="scientific">Phyllobacterium trifolii</name>
    <dbReference type="NCBI Taxonomy" id="300193"/>
    <lineage>
        <taxon>Bacteria</taxon>
        <taxon>Pseudomonadati</taxon>
        <taxon>Pseudomonadota</taxon>
        <taxon>Alphaproteobacteria</taxon>
        <taxon>Hyphomicrobiales</taxon>
        <taxon>Phyllobacteriaceae</taxon>
        <taxon>Phyllobacterium</taxon>
    </lineage>
</organism>
<proteinExistence type="predicted"/>
<dbReference type="AlphaFoldDB" id="A0A839U4Q3"/>
<comment type="caution">
    <text evidence="1">The sequence shown here is derived from an EMBL/GenBank/DDBJ whole genome shotgun (WGS) entry which is preliminary data.</text>
</comment>
<protein>
    <submittedName>
        <fullName evidence="1">Uncharacterized protein</fullName>
    </submittedName>
</protein>
<keyword evidence="2" id="KW-1185">Reference proteome</keyword>
<gene>
    <name evidence="1" type="ORF">FHS21_001425</name>
</gene>
<evidence type="ECO:0000313" key="1">
    <source>
        <dbReference type="EMBL" id="MBB3145024.1"/>
    </source>
</evidence>